<dbReference type="EMBL" id="KM922672">
    <property type="protein sequence ID" value="AJF79854.1"/>
    <property type="molecule type" value="Genomic_DNA"/>
</dbReference>
<reference evidence="2" key="1">
    <citation type="submission" date="2014-10" db="EMBL/GenBank/DDBJ databases">
        <authorList>
            <person name="Liu L."/>
            <person name="Ji S."/>
            <person name="Ruan Z."/>
            <person name="Fu Y."/>
            <person name="Fu Y."/>
            <person name="Wang Y."/>
            <person name="Yu Y."/>
        </authorList>
    </citation>
    <scope>NUCLEOTIDE SEQUENCE</scope>
    <source>
        <strain evidence="2">A221</strain>
        <plasmid evidence="2">pAZJ221</plasmid>
    </source>
</reference>
<keyword evidence="2" id="KW-0614">Plasmid</keyword>
<reference evidence="2" key="2">
    <citation type="journal article" date="2015" name="Antimicrob. Agents Chemother.">
        <title>Dissemination of blaOXA-23 in Acinetobacter spp. in China: Main Roles of Conjugative Plasmid pAZJ221 and Transposon Tn2009.</title>
        <authorList>
            <person name="Liu L.L."/>
            <person name="Ji S.J."/>
            <person name="Ruan Z."/>
            <person name="Fu Y."/>
            <person name="Fu Y.Q."/>
            <person name="Wang Y.F."/>
            <person name="Yu Y.S."/>
        </authorList>
    </citation>
    <scope>NUCLEOTIDE SEQUENCE</scope>
    <source>
        <strain evidence="2">A221</strain>
        <plasmid evidence="2">pAZJ221</plasmid>
    </source>
</reference>
<accession>A0A0C4XXP8</accession>
<sequence>MSMLDLPGNIVKSIYALMLSSADPQPGVATLRDCSVKAV</sequence>
<dbReference type="AlphaFoldDB" id="A0A0C4XXP8"/>
<evidence type="ECO:0000313" key="1">
    <source>
        <dbReference type="EMBL" id="AJF79854.1"/>
    </source>
</evidence>
<dbReference type="EMBL" id="KM922672">
    <property type="protein sequence ID" value="AJF79928.1"/>
    <property type="molecule type" value="Genomic_DNA"/>
</dbReference>
<evidence type="ECO:0000313" key="2">
    <source>
        <dbReference type="EMBL" id="AJF79928.1"/>
    </source>
</evidence>
<gene>
    <name evidence="1" type="ORF">NG19_0018</name>
    <name evidence="2" type="ORF">NG19_0092</name>
</gene>
<organism evidence="2">
    <name type="scientific">Acinetobacter baumannii</name>
    <dbReference type="NCBI Taxonomy" id="470"/>
    <lineage>
        <taxon>Bacteria</taxon>
        <taxon>Pseudomonadati</taxon>
        <taxon>Pseudomonadota</taxon>
        <taxon>Gammaproteobacteria</taxon>
        <taxon>Moraxellales</taxon>
        <taxon>Moraxellaceae</taxon>
        <taxon>Acinetobacter</taxon>
        <taxon>Acinetobacter calcoaceticus/baumannii complex</taxon>
    </lineage>
</organism>
<geneLocation type="plasmid" evidence="2">
    <name>pAZJ221</name>
</geneLocation>
<protein>
    <submittedName>
        <fullName evidence="2">Uncharacterized protein</fullName>
    </submittedName>
</protein>
<name>A0A0C4XXP8_ACIBA</name>
<proteinExistence type="predicted"/>